<evidence type="ECO:0000313" key="1">
    <source>
        <dbReference type="EMBL" id="MBX72049.1"/>
    </source>
</evidence>
<dbReference type="AlphaFoldDB" id="A0A2P2QYI1"/>
<dbReference type="EMBL" id="GGEC01091565">
    <property type="protein sequence ID" value="MBX72049.1"/>
    <property type="molecule type" value="Transcribed_RNA"/>
</dbReference>
<protein>
    <submittedName>
        <fullName evidence="1">Uncharacterized protein MANES_05G071600</fullName>
    </submittedName>
</protein>
<sequence>MVNFAPLNISTVAEVLGCCHQLLIGLITEQNGMFLRGMDSDVGRWLMILVLSSRNDSFCRLV</sequence>
<accession>A0A2P2QYI1</accession>
<proteinExistence type="predicted"/>
<reference evidence="1" key="1">
    <citation type="submission" date="2018-02" db="EMBL/GenBank/DDBJ databases">
        <title>Rhizophora mucronata_Transcriptome.</title>
        <authorList>
            <person name="Meera S.P."/>
            <person name="Sreeshan A."/>
            <person name="Augustine A."/>
        </authorList>
    </citation>
    <scope>NUCLEOTIDE SEQUENCE</scope>
    <source>
        <tissue evidence="1">Leaf</tissue>
    </source>
</reference>
<organism evidence="1">
    <name type="scientific">Rhizophora mucronata</name>
    <name type="common">Asiatic mangrove</name>
    <dbReference type="NCBI Taxonomy" id="61149"/>
    <lineage>
        <taxon>Eukaryota</taxon>
        <taxon>Viridiplantae</taxon>
        <taxon>Streptophyta</taxon>
        <taxon>Embryophyta</taxon>
        <taxon>Tracheophyta</taxon>
        <taxon>Spermatophyta</taxon>
        <taxon>Magnoliopsida</taxon>
        <taxon>eudicotyledons</taxon>
        <taxon>Gunneridae</taxon>
        <taxon>Pentapetalae</taxon>
        <taxon>rosids</taxon>
        <taxon>fabids</taxon>
        <taxon>Malpighiales</taxon>
        <taxon>Rhizophoraceae</taxon>
        <taxon>Rhizophora</taxon>
    </lineage>
</organism>
<name>A0A2P2QYI1_RHIMU</name>